<protein>
    <submittedName>
        <fullName evidence="1">L-2-amino-thiazoline-4-carboxylic acid hydrolase</fullName>
    </submittedName>
</protein>
<dbReference type="Pfam" id="PF14196">
    <property type="entry name" value="ATC_hydrolase"/>
    <property type="match status" value="1"/>
</dbReference>
<evidence type="ECO:0000313" key="2">
    <source>
        <dbReference type="Proteomes" id="UP000643810"/>
    </source>
</evidence>
<accession>A0ABR7GGT2</accession>
<organism evidence="1 2">
    <name type="scientific">Roseburia lenta</name>
    <dbReference type="NCBI Taxonomy" id="2763061"/>
    <lineage>
        <taxon>Bacteria</taxon>
        <taxon>Bacillati</taxon>
        <taxon>Bacillota</taxon>
        <taxon>Clostridia</taxon>
        <taxon>Lachnospirales</taxon>
        <taxon>Lachnospiraceae</taxon>
        <taxon>Roseburia</taxon>
    </lineage>
</organism>
<sequence length="215" mass="24914">MMAYTDKYWKLLIPLMKKELNKRYGKEYTKALIAKADGVYRDMLDRVDDVGEDNPMASNIYECLVVLAIWKAADGKISVSDLREMCTAILSMPVLKIVGLFVNGNKESGVRKFRKMIEKDAAWLDEHPEYKDVSWDFHIDDTKHQEGFYYHFTQCPLNNFARKEGYLEVLPVMCDVDFLTAKLMHFTLHREHTLAGGGEVCDYWYVGDDSRNTKS</sequence>
<keyword evidence="1" id="KW-0378">Hydrolase</keyword>
<evidence type="ECO:0000313" key="1">
    <source>
        <dbReference type="EMBL" id="MBC5686343.1"/>
    </source>
</evidence>
<dbReference type="GO" id="GO:0016787">
    <property type="term" value="F:hydrolase activity"/>
    <property type="evidence" value="ECO:0007669"/>
    <property type="project" value="UniProtKB-KW"/>
</dbReference>
<dbReference type="InterPro" id="IPR026002">
    <property type="entry name" value="ATC_hydrolase-like"/>
</dbReference>
<name>A0ABR7GGT2_9FIRM</name>
<proteinExistence type="predicted"/>
<dbReference type="Proteomes" id="UP000643810">
    <property type="component" value="Unassembled WGS sequence"/>
</dbReference>
<dbReference type="EMBL" id="JACOPG010000002">
    <property type="protein sequence ID" value="MBC5686343.1"/>
    <property type="molecule type" value="Genomic_DNA"/>
</dbReference>
<gene>
    <name evidence="1" type="ORF">H8R94_06940</name>
</gene>
<reference evidence="1 2" key="1">
    <citation type="submission" date="2020-08" db="EMBL/GenBank/DDBJ databases">
        <title>Genome public.</title>
        <authorList>
            <person name="Liu C."/>
            <person name="Sun Q."/>
        </authorList>
    </citation>
    <scope>NUCLEOTIDE SEQUENCE [LARGE SCALE GENOMIC DNA]</scope>
    <source>
        <strain evidence="1 2">NSJ-9</strain>
    </source>
</reference>
<keyword evidence="2" id="KW-1185">Reference proteome</keyword>
<dbReference type="RefSeq" id="WP_186854223.1">
    <property type="nucleotide sequence ID" value="NZ_JACOPG010000002.1"/>
</dbReference>
<comment type="caution">
    <text evidence="1">The sequence shown here is derived from an EMBL/GenBank/DDBJ whole genome shotgun (WGS) entry which is preliminary data.</text>
</comment>